<comment type="caution">
    <text evidence="1">The sequence shown here is derived from an EMBL/GenBank/DDBJ whole genome shotgun (WGS) entry which is preliminary data.</text>
</comment>
<organism evidence="1 2">
    <name type="scientific">Gymnopilus dilepis</name>
    <dbReference type="NCBI Taxonomy" id="231916"/>
    <lineage>
        <taxon>Eukaryota</taxon>
        <taxon>Fungi</taxon>
        <taxon>Dikarya</taxon>
        <taxon>Basidiomycota</taxon>
        <taxon>Agaricomycotina</taxon>
        <taxon>Agaricomycetes</taxon>
        <taxon>Agaricomycetidae</taxon>
        <taxon>Agaricales</taxon>
        <taxon>Agaricineae</taxon>
        <taxon>Hymenogastraceae</taxon>
        <taxon>Gymnopilus</taxon>
    </lineage>
</organism>
<dbReference type="AlphaFoldDB" id="A0A409W9R0"/>
<gene>
    <name evidence="1" type="ORF">CVT26_008310</name>
</gene>
<dbReference type="Proteomes" id="UP000284706">
    <property type="component" value="Unassembled WGS sequence"/>
</dbReference>
<sequence length="227" mass="24913">MVPMWCCGTHLIIRNQLTHTQTLATLVYKDCHFEEYLPYRVYRTIPNSPALPALDLPPHGPGIAVSPWATALLEQQLPHGDPEYSRVSHDVTPWPLLSKTSTPYPACRIQHADPDRPTQTRCYSSMMAVQLLTSTGHFLPGGGFGRNDPLHLDGGRSGRATADRGTTCRSIRMGLFAPIALRVSLKGVAPALPDSYRMGFLGILYKTVWRTALLSGILPSFPRGAAP</sequence>
<protein>
    <submittedName>
        <fullName evidence="1">Uncharacterized protein</fullName>
    </submittedName>
</protein>
<name>A0A409W9R0_9AGAR</name>
<accession>A0A409W9R0</accession>
<evidence type="ECO:0000313" key="2">
    <source>
        <dbReference type="Proteomes" id="UP000284706"/>
    </source>
</evidence>
<dbReference type="EMBL" id="NHYE01005279">
    <property type="protein sequence ID" value="PPQ75225.1"/>
    <property type="molecule type" value="Genomic_DNA"/>
</dbReference>
<proteinExistence type="predicted"/>
<keyword evidence="2" id="KW-1185">Reference proteome</keyword>
<evidence type="ECO:0000313" key="1">
    <source>
        <dbReference type="EMBL" id="PPQ75225.1"/>
    </source>
</evidence>
<reference evidence="1 2" key="1">
    <citation type="journal article" date="2018" name="Evol. Lett.">
        <title>Horizontal gene cluster transfer increased hallucinogenic mushroom diversity.</title>
        <authorList>
            <person name="Reynolds H.T."/>
            <person name="Vijayakumar V."/>
            <person name="Gluck-Thaler E."/>
            <person name="Korotkin H.B."/>
            <person name="Matheny P.B."/>
            <person name="Slot J.C."/>
        </authorList>
    </citation>
    <scope>NUCLEOTIDE SEQUENCE [LARGE SCALE GENOMIC DNA]</scope>
    <source>
        <strain evidence="1 2">SRW20</strain>
    </source>
</reference>
<dbReference type="InParanoid" id="A0A409W9R0"/>